<keyword evidence="8" id="KW-0653">Protein transport</keyword>
<evidence type="ECO:0000256" key="8">
    <source>
        <dbReference type="ARBA" id="ARBA00022927"/>
    </source>
</evidence>
<name>A0A388T9G7_TERA1</name>
<organism evidence="12 13">
    <name type="scientific">Termititenax aidoneus</name>
    <dbReference type="NCBI Taxonomy" id="2218524"/>
    <lineage>
        <taxon>Bacteria</taxon>
        <taxon>Bacillati</taxon>
        <taxon>Candidatus Margulisiibacteriota</taxon>
        <taxon>Candidatus Termititenacia</taxon>
        <taxon>Candidatus Termititenacales</taxon>
        <taxon>Candidatus Termititenacaceae</taxon>
        <taxon>Candidatus Termititenax</taxon>
    </lineage>
</organism>
<accession>A0A388T9G7</accession>
<dbReference type="GO" id="GO:0015031">
    <property type="term" value="P:protein transport"/>
    <property type="evidence" value="ECO:0007669"/>
    <property type="project" value="UniProtKB-KW"/>
</dbReference>
<dbReference type="GO" id="GO:0009288">
    <property type="term" value="C:bacterial-type flagellum"/>
    <property type="evidence" value="ECO:0007669"/>
    <property type="project" value="InterPro"/>
</dbReference>
<evidence type="ECO:0000256" key="1">
    <source>
        <dbReference type="ARBA" id="ARBA00004413"/>
    </source>
</evidence>
<keyword evidence="5" id="KW-1003">Cell membrane</keyword>
<comment type="subcellular location">
    <subcellularLocation>
        <location evidence="1">Cell membrane</location>
        <topology evidence="1">Peripheral membrane protein</topology>
        <orientation evidence="1">Cytoplasmic side</orientation>
    </subcellularLocation>
</comment>
<protein>
    <recommendedName>
        <fullName evidence="3">Flagellar FliJ protein</fullName>
    </recommendedName>
</protein>
<dbReference type="InterPro" id="IPR053716">
    <property type="entry name" value="Flag_assembly_chemotaxis_eff"/>
</dbReference>
<proteinExistence type="inferred from homology"/>
<evidence type="ECO:0000256" key="10">
    <source>
        <dbReference type="ARBA" id="ARBA00023225"/>
    </source>
</evidence>
<evidence type="ECO:0000256" key="6">
    <source>
        <dbReference type="ARBA" id="ARBA00022500"/>
    </source>
</evidence>
<dbReference type="InterPro" id="IPR012823">
    <property type="entry name" value="Flagell_FliJ"/>
</dbReference>
<dbReference type="AlphaFoldDB" id="A0A388T9G7"/>
<keyword evidence="12" id="KW-0969">Cilium</keyword>
<reference evidence="12 13" key="1">
    <citation type="journal article" date="2019" name="ISME J.">
        <title>Genome analyses of uncultured TG2/ZB3 bacteria in 'Margulisbacteria' specifically attached to ectosymbiotic spirochetes of protists in the termite gut.</title>
        <authorList>
            <person name="Utami Y.D."/>
            <person name="Kuwahara H."/>
            <person name="Igai K."/>
            <person name="Murakami T."/>
            <person name="Sugaya K."/>
            <person name="Morikawa T."/>
            <person name="Nagura Y."/>
            <person name="Yuki M."/>
            <person name="Deevong P."/>
            <person name="Inoue T."/>
            <person name="Kihara K."/>
            <person name="Lo N."/>
            <person name="Yamada A."/>
            <person name="Ohkuma M."/>
            <person name="Hongoh Y."/>
        </authorList>
    </citation>
    <scope>NUCLEOTIDE SEQUENCE [LARGE SCALE GENOMIC DNA]</scope>
    <source>
        <strain evidence="12">NkOx7-01</strain>
    </source>
</reference>
<keyword evidence="7" id="KW-1005">Bacterial flagellum biogenesis</keyword>
<comment type="similarity">
    <text evidence="2">Belongs to the FliJ family.</text>
</comment>
<keyword evidence="9" id="KW-0472">Membrane</keyword>
<dbReference type="GO" id="GO:0005886">
    <property type="term" value="C:plasma membrane"/>
    <property type="evidence" value="ECO:0007669"/>
    <property type="project" value="UniProtKB-SubCell"/>
</dbReference>
<dbReference type="Gene3D" id="1.10.287.1700">
    <property type="match status" value="1"/>
</dbReference>
<evidence type="ECO:0000256" key="7">
    <source>
        <dbReference type="ARBA" id="ARBA00022795"/>
    </source>
</evidence>
<keyword evidence="12" id="KW-0282">Flagellum</keyword>
<evidence type="ECO:0000256" key="2">
    <source>
        <dbReference type="ARBA" id="ARBA00010004"/>
    </source>
</evidence>
<gene>
    <name evidence="12" type="primary">fliJ</name>
    <name evidence="12" type="ORF">NO1_0609</name>
</gene>
<dbReference type="Pfam" id="PF02050">
    <property type="entry name" value="FliJ"/>
    <property type="match status" value="1"/>
</dbReference>
<keyword evidence="12" id="KW-0966">Cell projection</keyword>
<evidence type="ECO:0000256" key="9">
    <source>
        <dbReference type="ARBA" id="ARBA00023136"/>
    </source>
</evidence>
<dbReference type="Proteomes" id="UP000269352">
    <property type="component" value="Unassembled WGS sequence"/>
</dbReference>
<dbReference type="GO" id="GO:0044781">
    <property type="term" value="P:bacterial-type flagellum organization"/>
    <property type="evidence" value="ECO:0007669"/>
    <property type="project" value="UniProtKB-KW"/>
</dbReference>
<feature type="region of interest" description="Disordered" evidence="11">
    <location>
        <begin position="90"/>
        <end position="117"/>
    </location>
</feature>
<dbReference type="GO" id="GO:0006935">
    <property type="term" value="P:chemotaxis"/>
    <property type="evidence" value="ECO:0007669"/>
    <property type="project" value="UniProtKB-KW"/>
</dbReference>
<evidence type="ECO:0000313" key="12">
    <source>
        <dbReference type="EMBL" id="GBR73182.1"/>
    </source>
</evidence>
<evidence type="ECO:0000313" key="13">
    <source>
        <dbReference type="Proteomes" id="UP000269352"/>
    </source>
</evidence>
<keyword evidence="13" id="KW-1185">Reference proteome</keyword>
<comment type="caution">
    <text evidence="12">The sequence shown here is derived from an EMBL/GenBank/DDBJ whole genome shotgun (WGS) entry which is preliminary data.</text>
</comment>
<sequence length="167" mass="20694">MKKPKKSKKFQYNLKTVLKVREIYEKLEKEKFAEAQRKYLEELERERKMKDYEMQQQRTLKGGLQGNLDFASIMHRQNFLKKYKIDVNEQENKTKEADQRKEEQRERLVKSMKDRKILEKDREHKKQAWKRLMDREATKFLDEISTSKYFRNMEERLKEERLRAGLR</sequence>
<evidence type="ECO:0000256" key="4">
    <source>
        <dbReference type="ARBA" id="ARBA00022448"/>
    </source>
</evidence>
<dbReference type="GO" id="GO:0071973">
    <property type="term" value="P:bacterial-type flagellum-dependent cell motility"/>
    <property type="evidence" value="ECO:0007669"/>
    <property type="project" value="InterPro"/>
</dbReference>
<evidence type="ECO:0000256" key="5">
    <source>
        <dbReference type="ARBA" id="ARBA00022475"/>
    </source>
</evidence>
<keyword evidence="10" id="KW-1006">Bacterial flagellum protein export</keyword>
<evidence type="ECO:0000256" key="3">
    <source>
        <dbReference type="ARBA" id="ARBA00020392"/>
    </source>
</evidence>
<keyword evidence="4" id="KW-0813">Transport</keyword>
<dbReference type="EMBL" id="BGZN01000007">
    <property type="protein sequence ID" value="GBR73182.1"/>
    <property type="molecule type" value="Genomic_DNA"/>
</dbReference>
<keyword evidence="6" id="KW-0145">Chemotaxis</keyword>
<evidence type="ECO:0000256" key="11">
    <source>
        <dbReference type="SAM" id="MobiDB-lite"/>
    </source>
</evidence>